<feature type="compositionally biased region" description="Polar residues" evidence="3">
    <location>
        <begin position="108"/>
        <end position="119"/>
    </location>
</feature>
<gene>
    <name evidence="5" type="ORF">BSAL_81135</name>
</gene>
<dbReference type="GO" id="GO:0003729">
    <property type="term" value="F:mRNA binding"/>
    <property type="evidence" value="ECO:0007669"/>
    <property type="project" value="TreeGrafter"/>
</dbReference>
<evidence type="ECO:0000313" key="5">
    <source>
        <dbReference type="EMBL" id="CUG55300.1"/>
    </source>
</evidence>
<feature type="repeat" description="Pumilio" evidence="2">
    <location>
        <begin position="390"/>
        <end position="429"/>
    </location>
</feature>
<dbReference type="InterPro" id="IPR001313">
    <property type="entry name" value="Pumilio_RNA-bd_rpt"/>
</dbReference>
<dbReference type="VEuPathDB" id="TriTrypDB:BSAL_81135"/>
<dbReference type="AlphaFoldDB" id="A0A0S4J2F9"/>
<dbReference type="GO" id="GO:0005737">
    <property type="term" value="C:cytoplasm"/>
    <property type="evidence" value="ECO:0007669"/>
    <property type="project" value="TreeGrafter"/>
</dbReference>
<protein>
    <submittedName>
        <fullName evidence="5">Pumilio/PUF RNA binding protein 5, putative</fullName>
    </submittedName>
</protein>
<dbReference type="OMA" id="CIAIIRI"/>
<dbReference type="SMART" id="SM00025">
    <property type="entry name" value="Pumilio"/>
    <property type="match status" value="5"/>
</dbReference>
<dbReference type="InterPro" id="IPR011989">
    <property type="entry name" value="ARM-like"/>
</dbReference>
<keyword evidence="1" id="KW-0677">Repeat</keyword>
<evidence type="ECO:0000256" key="2">
    <source>
        <dbReference type="PROSITE-ProRule" id="PRU00317"/>
    </source>
</evidence>
<evidence type="ECO:0000259" key="4">
    <source>
        <dbReference type="PROSITE" id="PS50303"/>
    </source>
</evidence>
<dbReference type="Pfam" id="PF00806">
    <property type="entry name" value="PUF"/>
    <property type="match status" value="5"/>
</dbReference>
<dbReference type="InterPro" id="IPR033133">
    <property type="entry name" value="PUM-HD"/>
</dbReference>
<dbReference type="SUPFAM" id="SSF48371">
    <property type="entry name" value="ARM repeat"/>
    <property type="match status" value="1"/>
</dbReference>
<evidence type="ECO:0000256" key="3">
    <source>
        <dbReference type="SAM" id="MobiDB-lite"/>
    </source>
</evidence>
<dbReference type="PANTHER" id="PTHR12537">
    <property type="entry name" value="RNA BINDING PROTEIN PUMILIO-RELATED"/>
    <property type="match status" value="1"/>
</dbReference>
<dbReference type="PANTHER" id="PTHR12537:SF59">
    <property type="entry name" value="RNA BINDING PROTEIN 5, PUTATIVE-RELATED"/>
    <property type="match status" value="1"/>
</dbReference>
<reference evidence="6" key="1">
    <citation type="submission" date="2015-09" db="EMBL/GenBank/DDBJ databases">
        <authorList>
            <consortium name="Pathogen Informatics"/>
        </authorList>
    </citation>
    <scope>NUCLEOTIDE SEQUENCE [LARGE SCALE GENOMIC DNA]</scope>
    <source>
        <strain evidence="6">Lake Konstanz</strain>
    </source>
</reference>
<feature type="region of interest" description="Disordered" evidence="3">
    <location>
        <begin position="437"/>
        <end position="469"/>
    </location>
</feature>
<dbReference type="InterPro" id="IPR016024">
    <property type="entry name" value="ARM-type_fold"/>
</dbReference>
<dbReference type="Gene3D" id="1.25.10.10">
    <property type="entry name" value="Leucine-rich Repeat Variant"/>
    <property type="match status" value="1"/>
</dbReference>
<keyword evidence="6" id="KW-1185">Reference proteome</keyword>
<feature type="repeat" description="Pumilio" evidence="2">
    <location>
        <begin position="317"/>
        <end position="352"/>
    </location>
</feature>
<dbReference type="GO" id="GO:0010608">
    <property type="term" value="P:post-transcriptional regulation of gene expression"/>
    <property type="evidence" value="ECO:0007669"/>
    <property type="project" value="TreeGrafter"/>
</dbReference>
<feature type="compositionally biased region" description="Low complexity" evidence="3">
    <location>
        <begin position="456"/>
        <end position="469"/>
    </location>
</feature>
<name>A0A0S4J2F9_BODSA</name>
<dbReference type="EMBL" id="CYKH01000868">
    <property type="protein sequence ID" value="CUG55300.1"/>
    <property type="molecule type" value="Genomic_DNA"/>
</dbReference>
<accession>A0A0S4J2F9</accession>
<proteinExistence type="predicted"/>
<evidence type="ECO:0000256" key="1">
    <source>
        <dbReference type="ARBA" id="ARBA00022737"/>
    </source>
</evidence>
<feature type="compositionally biased region" description="Low complexity" evidence="3">
    <location>
        <begin position="81"/>
        <end position="92"/>
    </location>
</feature>
<feature type="repeat" description="Pumilio" evidence="2">
    <location>
        <begin position="207"/>
        <end position="242"/>
    </location>
</feature>
<feature type="region of interest" description="Disordered" evidence="3">
    <location>
        <begin position="1"/>
        <end position="23"/>
    </location>
</feature>
<evidence type="ECO:0000313" key="6">
    <source>
        <dbReference type="Proteomes" id="UP000051952"/>
    </source>
</evidence>
<feature type="domain" description="PUM-HD" evidence="4">
    <location>
        <begin position="108"/>
        <end position="457"/>
    </location>
</feature>
<dbReference type="OrthoDB" id="668540at2759"/>
<feature type="region of interest" description="Disordered" evidence="3">
    <location>
        <begin position="81"/>
        <end position="119"/>
    </location>
</feature>
<dbReference type="PROSITE" id="PS50302">
    <property type="entry name" value="PUM"/>
    <property type="match status" value="3"/>
</dbReference>
<sequence length="469" mass="51016">MEGVATGVANDTPLPVPPELDAKSPTTVTADMLRVEVTDGQPHASVVRSTSRHPRRAAPFMRFSATAPTVTVGNVSTSSVASSRASSHANAGTAATTKRYTHNPYASEPSTPTLSANSSINISNDHLSGSFQQTPTAYSPVYAAEGSYQESNNNNNSMYPSMGNITEQFYSMIGSIAHSSCSARGRHLLISVLRLQHLDKIQMIFDEILPQVNTLILDAQGCHVIRTLLEYLNDEQLTTLTSYLEEATIISTATSSQHTRRALQTLFERHRSSALDYIVQVVAADATRLAMTQQGCIAVMRMIENSLPHQKQHLVSALIPSLPTLTMDPYGNYVVQCILQNFDAHLTASVVCDAYTGHWVPLSCNKFASNVMEKVVRMMTGPARTTLVRELVFDTNNLLCLMQDGFGNFVLQAIIDSSTDPAEFRTIADAVRPQLHTSPYGHKIDGKLKSKRMQRSSSTASSSSSTSAN</sequence>
<dbReference type="Proteomes" id="UP000051952">
    <property type="component" value="Unassembled WGS sequence"/>
</dbReference>
<organism evidence="5 6">
    <name type="scientific">Bodo saltans</name>
    <name type="common">Flagellated protozoan</name>
    <dbReference type="NCBI Taxonomy" id="75058"/>
    <lineage>
        <taxon>Eukaryota</taxon>
        <taxon>Discoba</taxon>
        <taxon>Euglenozoa</taxon>
        <taxon>Kinetoplastea</taxon>
        <taxon>Metakinetoplastina</taxon>
        <taxon>Eubodonida</taxon>
        <taxon>Bodonidae</taxon>
        <taxon>Bodo</taxon>
    </lineage>
</organism>
<dbReference type="PROSITE" id="PS50303">
    <property type="entry name" value="PUM_HD"/>
    <property type="match status" value="1"/>
</dbReference>